<dbReference type="AlphaFoldDB" id="A0A6V7UGZ6"/>
<proteinExistence type="predicted"/>
<name>A0A6V7UGZ6_MELEN</name>
<keyword evidence="2" id="KW-1133">Transmembrane helix</keyword>
<comment type="caution">
    <text evidence="4">The sequence shown here is derived from an EMBL/GenBank/DDBJ whole genome shotgun (WGS) entry which is preliminary data.</text>
</comment>
<protein>
    <submittedName>
        <fullName evidence="4">Uncharacterized protein</fullName>
    </submittedName>
</protein>
<dbReference type="EMBL" id="CAJEWN010000068">
    <property type="protein sequence ID" value="CAD2157896.1"/>
    <property type="molecule type" value="Genomic_DNA"/>
</dbReference>
<evidence type="ECO:0000313" key="4">
    <source>
        <dbReference type="EMBL" id="CAD2157896.1"/>
    </source>
</evidence>
<evidence type="ECO:0000313" key="5">
    <source>
        <dbReference type="Proteomes" id="UP000580250"/>
    </source>
</evidence>
<feature type="chain" id="PRO_5028405852" evidence="3">
    <location>
        <begin position="22"/>
        <end position="215"/>
    </location>
</feature>
<gene>
    <name evidence="4" type="ORF">MENT_LOCUS12876</name>
</gene>
<feature type="region of interest" description="Disordered" evidence="1">
    <location>
        <begin position="20"/>
        <end position="88"/>
    </location>
</feature>
<reference evidence="4 5" key="1">
    <citation type="submission" date="2020-08" db="EMBL/GenBank/DDBJ databases">
        <authorList>
            <person name="Koutsovoulos G."/>
            <person name="Danchin GJ E."/>
        </authorList>
    </citation>
    <scope>NUCLEOTIDE SEQUENCE [LARGE SCALE GENOMIC DNA]</scope>
</reference>
<keyword evidence="2" id="KW-0472">Membrane</keyword>
<accession>A0A6V7UGZ6</accession>
<keyword evidence="2" id="KW-0812">Transmembrane</keyword>
<feature type="transmembrane region" description="Helical" evidence="2">
    <location>
        <begin position="181"/>
        <end position="199"/>
    </location>
</feature>
<feature type="compositionally biased region" description="Basic residues" evidence="1">
    <location>
        <begin position="24"/>
        <end position="34"/>
    </location>
</feature>
<organism evidence="4 5">
    <name type="scientific">Meloidogyne enterolobii</name>
    <name type="common">Root-knot nematode worm</name>
    <name type="synonym">Meloidogyne mayaguensis</name>
    <dbReference type="NCBI Taxonomy" id="390850"/>
    <lineage>
        <taxon>Eukaryota</taxon>
        <taxon>Metazoa</taxon>
        <taxon>Ecdysozoa</taxon>
        <taxon>Nematoda</taxon>
        <taxon>Chromadorea</taxon>
        <taxon>Rhabditida</taxon>
        <taxon>Tylenchina</taxon>
        <taxon>Tylenchomorpha</taxon>
        <taxon>Tylenchoidea</taxon>
        <taxon>Meloidogynidae</taxon>
        <taxon>Meloidogyninae</taxon>
        <taxon>Meloidogyne</taxon>
    </lineage>
</organism>
<evidence type="ECO:0000256" key="2">
    <source>
        <dbReference type="SAM" id="Phobius"/>
    </source>
</evidence>
<dbReference type="Proteomes" id="UP000580250">
    <property type="component" value="Unassembled WGS sequence"/>
</dbReference>
<feature type="signal peptide" evidence="3">
    <location>
        <begin position="1"/>
        <end position="21"/>
    </location>
</feature>
<evidence type="ECO:0000256" key="1">
    <source>
        <dbReference type="SAM" id="MobiDB-lite"/>
    </source>
</evidence>
<evidence type="ECO:0000256" key="3">
    <source>
        <dbReference type="SAM" id="SignalP"/>
    </source>
</evidence>
<keyword evidence="3" id="KW-0732">Signal</keyword>
<sequence>MKYKLFILLVFSLMDIGGMDSHTSRRNLRHRRKNKYDNSPILPPQGGTSTSKHPPASHKLTIAPEPSAPRLSNPPMPSSPLSNPLEPSEQEVHLETITDLFKVPFAPEDALRQQNLDVLQHHQAKLILYLKILFKFYHLIIIICKPLNESFKLNKYLYIFSTPQTFSNLRIRRRKMIIPKFRIVEGYFNSIFCHFIFYLKLFLRILTKNVILNLI</sequence>